<dbReference type="Gene3D" id="3.80.10.10">
    <property type="entry name" value="Ribonuclease Inhibitor"/>
    <property type="match status" value="1"/>
</dbReference>
<dbReference type="AlphaFoldDB" id="A0A6G0WAP5"/>
<organism evidence="1 2">
    <name type="scientific">Aphanomyces euteiches</name>
    <dbReference type="NCBI Taxonomy" id="100861"/>
    <lineage>
        <taxon>Eukaryota</taxon>
        <taxon>Sar</taxon>
        <taxon>Stramenopiles</taxon>
        <taxon>Oomycota</taxon>
        <taxon>Saprolegniomycetes</taxon>
        <taxon>Saprolegniales</taxon>
        <taxon>Verrucalvaceae</taxon>
        <taxon>Aphanomyces</taxon>
    </lineage>
</organism>
<dbReference type="VEuPathDB" id="FungiDB:AeMF1_019381"/>
<name>A0A6G0WAP5_9STRA</name>
<evidence type="ECO:0000313" key="2">
    <source>
        <dbReference type="Proteomes" id="UP000481153"/>
    </source>
</evidence>
<dbReference type="Proteomes" id="UP000481153">
    <property type="component" value="Unassembled WGS sequence"/>
</dbReference>
<dbReference type="EMBL" id="VJMJ01000298">
    <property type="protein sequence ID" value="KAF0723646.1"/>
    <property type="molecule type" value="Genomic_DNA"/>
</dbReference>
<accession>A0A6G0WAP5</accession>
<protein>
    <recommendedName>
        <fullName evidence="3">F-box domain-containing protein</fullName>
    </recommendedName>
</protein>
<gene>
    <name evidence="1" type="ORF">Ae201684_017497</name>
</gene>
<keyword evidence="2" id="KW-1185">Reference proteome</keyword>
<evidence type="ECO:0008006" key="3">
    <source>
        <dbReference type="Google" id="ProtNLM"/>
    </source>
</evidence>
<dbReference type="SUPFAM" id="SSF52047">
    <property type="entry name" value="RNI-like"/>
    <property type="match status" value="1"/>
</dbReference>
<proteinExistence type="predicted"/>
<comment type="caution">
    <text evidence="1">The sequence shown here is derived from an EMBL/GenBank/DDBJ whole genome shotgun (WGS) entry which is preliminary data.</text>
</comment>
<sequence>MVVNNTITEFRLESNHFDQFDNDMVYLTQWLRRQPVRVFECKMACWDLVDINVKQEFYEAMFNCPTLDRLVILWHDFADIDFTRLKFAMKSLEMKNCKWSSRQVKSLASRLPSSNITQFELDGCDFGDDYGFNGLECLVQILPQTSIQWLKLTELSICNSPKWCGWAQLFEKCSLQTLVLGSGDLPSSFVQSLAAAIENNQTICVLELEHVAIANDDLHVLIQSMTASSRRVLTKRFVLTSQQQEMNPSLVESLTKLATQNRGQFVYRTK</sequence>
<reference evidence="1 2" key="1">
    <citation type="submission" date="2019-07" db="EMBL/GenBank/DDBJ databases">
        <title>Genomics analysis of Aphanomyces spp. identifies a new class of oomycete effector associated with host adaptation.</title>
        <authorList>
            <person name="Gaulin E."/>
        </authorList>
    </citation>
    <scope>NUCLEOTIDE SEQUENCE [LARGE SCALE GENOMIC DNA]</scope>
    <source>
        <strain evidence="1 2">ATCC 201684</strain>
    </source>
</reference>
<dbReference type="InterPro" id="IPR032675">
    <property type="entry name" value="LRR_dom_sf"/>
</dbReference>
<evidence type="ECO:0000313" key="1">
    <source>
        <dbReference type="EMBL" id="KAF0723646.1"/>
    </source>
</evidence>